<dbReference type="Proteomes" id="UP001550535">
    <property type="component" value="Unassembled WGS sequence"/>
</dbReference>
<dbReference type="InterPro" id="IPR025751">
    <property type="entry name" value="RsbRD_N_dom"/>
</dbReference>
<organism evidence="3 4">
    <name type="scientific">Nocardia niwae</name>
    <dbReference type="NCBI Taxonomy" id="626084"/>
    <lineage>
        <taxon>Bacteria</taxon>
        <taxon>Bacillati</taxon>
        <taxon>Actinomycetota</taxon>
        <taxon>Actinomycetes</taxon>
        <taxon>Mycobacteriales</taxon>
        <taxon>Nocardiaceae</taxon>
        <taxon>Nocardia</taxon>
    </lineage>
</organism>
<dbReference type="InterPro" id="IPR051448">
    <property type="entry name" value="CdaR-like_regulators"/>
</dbReference>
<gene>
    <name evidence="3" type="ORF">ABZ507_17175</name>
</gene>
<dbReference type="PANTHER" id="PTHR33744">
    <property type="entry name" value="CARBOHYDRATE DIACID REGULATOR"/>
    <property type="match status" value="1"/>
</dbReference>
<evidence type="ECO:0000259" key="2">
    <source>
        <dbReference type="Pfam" id="PF14361"/>
    </source>
</evidence>
<dbReference type="InterPro" id="IPR025736">
    <property type="entry name" value="PucR_C-HTH_dom"/>
</dbReference>
<evidence type="ECO:0000313" key="3">
    <source>
        <dbReference type="EMBL" id="MEU2123545.1"/>
    </source>
</evidence>
<dbReference type="PANTHER" id="PTHR33744:SF1">
    <property type="entry name" value="DNA-BINDING TRANSCRIPTIONAL ACTIVATOR ADER"/>
    <property type="match status" value="1"/>
</dbReference>
<dbReference type="Gene3D" id="1.10.10.2840">
    <property type="entry name" value="PucR C-terminal helix-turn-helix domain"/>
    <property type="match status" value="1"/>
</dbReference>
<dbReference type="Pfam" id="PF13556">
    <property type="entry name" value="HTH_30"/>
    <property type="match status" value="1"/>
</dbReference>
<dbReference type="InterPro" id="IPR042070">
    <property type="entry name" value="PucR_C-HTH_sf"/>
</dbReference>
<sequence length="405" mass="44390">MVPDPDLAQRIESHSRLSAAVLAASLDTIPPAWSSEAFAAELEPIVDTALIHCCDAIARQRVIDRAAITTLFEPVITRHSDIHDPSGLNRVLFACVYRAWHELQQLAELDTLPRLLDSVTALLSLVDVVSTSITTVHTKAARSQVSDQPRRNLLTALLADRPAEDYALAADVPLAETYDLVYVRLPADDAPGRHARPPGYRSRCPEAAAEGRCGSQCIDDLLDTVEDLSLHAFDGNTGHILIPAAPVTGHAARYQALAEQLHRHLGTMPTLVEMHDLTRDAIPAAVRQSHELAELARQLGRPAGIYTLADLMVEYQITRPGPARELILATIEPLTGFTHLIDALHASLRRGYDRKQAARDLCLHPNSLSYRLRRIAQLTGYDPTDPADSRILAAGLIAYEAQRHL</sequence>
<proteinExistence type="predicted"/>
<evidence type="ECO:0000313" key="4">
    <source>
        <dbReference type="Proteomes" id="UP001550535"/>
    </source>
</evidence>
<keyword evidence="4" id="KW-1185">Reference proteome</keyword>
<accession>A0ABV2XCD1</accession>
<evidence type="ECO:0000259" key="1">
    <source>
        <dbReference type="Pfam" id="PF13556"/>
    </source>
</evidence>
<protein>
    <submittedName>
        <fullName evidence="3">Helix-turn-helix domain-containing protein</fullName>
    </submittedName>
</protein>
<feature type="domain" description="PucR C-terminal helix-turn-helix" evidence="1">
    <location>
        <begin position="340"/>
        <end position="396"/>
    </location>
</feature>
<dbReference type="RefSeq" id="WP_357808839.1">
    <property type="nucleotide sequence ID" value="NZ_JBEYBM010000023.1"/>
</dbReference>
<dbReference type="EMBL" id="JBEYBR010000041">
    <property type="protein sequence ID" value="MEU2123545.1"/>
    <property type="molecule type" value="Genomic_DNA"/>
</dbReference>
<feature type="domain" description="RsbT co-antagonist protein RsbRD N-terminal" evidence="2">
    <location>
        <begin position="16"/>
        <end position="150"/>
    </location>
</feature>
<dbReference type="Pfam" id="PF14361">
    <property type="entry name" value="RsbRD_N"/>
    <property type="match status" value="1"/>
</dbReference>
<comment type="caution">
    <text evidence="3">The sequence shown here is derived from an EMBL/GenBank/DDBJ whole genome shotgun (WGS) entry which is preliminary data.</text>
</comment>
<name>A0ABV2XCD1_9NOCA</name>
<reference evidence="3 4" key="1">
    <citation type="submission" date="2024-06" db="EMBL/GenBank/DDBJ databases">
        <title>The Natural Products Discovery Center: Release of the First 8490 Sequenced Strains for Exploring Actinobacteria Biosynthetic Diversity.</title>
        <authorList>
            <person name="Kalkreuter E."/>
            <person name="Kautsar S.A."/>
            <person name="Yang D."/>
            <person name="Bader C.D."/>
            <person name="Teijaro C.N."/>
            <person name="Fluegel L."/>
            <person name="Davis C.M."/>
            <person name="Simpson J.R."/>
            <person name="Lauterbach L."/>
            <person name="Steele A.D."/>
            <person name="Gui C."/>
            <person name="Meng S."/>
            <person name="Li G."/>
            <person name="Viehrig K."/>
            <person name="Ye F."/>
            <person name="Su P."/>
            <person name="Kiefer A.F."/>
            <person name="Nichols A."/>
            <person name="Cepeda A.J."/>
            <person name="Yan W."/>
            <person name="Fan B."/>
            <person name="Jiang Y."/>
            <person name="Adhikari A."/>
            <person name="Zheng C.-J."/>
            <person name="Schuster L."/>
            <person name="Cowan T.M."/>
            <person name="Smanski M.J."/>
            <person name="Chevrette M.G."/>
            <person name="De Carvalho L.P.S."/>
            <person name="Shen B."/>
        </authorList>
    </citation>
    <scope>NUCLEOTIDE SEQUENCE [LARGE SCALE GENOMIC DNA]</scope>
    <source>
        <strain evidence="3 4">NPDC019434</strain>
    </source>
</reference>